<keyword evidence="4" id="KW-1185">Reference proteome</keyword>
<feature type="region of interest" description="Disordered" evidence="2">
    <location>
        <begin position="308"/>
        <end position="332"/>
    </location>
</feature>
<dbReference type="GO" id="GO:0005506">
    <property type="term" value="F:iron ion binding"/>
    <property type="evidence" value="ECO:0007669"/>
    <property type="project" value="UniProtKB-UniRule"/>
</dbReference>
<dbReference type="GO" id="GO:0005886">
    <property type="term" value="C:plasma membrane"/>
    <property type="evidence" value="ECO:0007669"/>
    <property type="project" value="UniProtKB-SubCell"/>
</dbReference>
<keyword evidence="1" id="KW-1133">Transmembrane helix</keyword>
<dbReference type="Proteomes" id="UP000306223">
    <property type="component" value="Unassembled WGS sequence"/>
</dbReference>
<dbReference type="EC" id="1.13.11.63" evidence="1"/>
<evidence type="ECO:0000313" key="3">
    <source>
        <dbReference type="EMBL" id="TJZ84603.1"/>
    </source>
</evidence>
<dbReference type="Pfam" id="PF15461">
    <property type="entry name" value="BCD"/>
    <property type="match status" value="1"/>
</dbReference>
<feature type="transmembrane region" description="Helical" evidence="1">
    <location>
        <begin position="21"/>
        <end position="41"/>
    </location>
</feature>
<gene>
    <name evidence="3" type="ORF">FA740_09060</name>
</gene>
<comment type="subcellular location">
    <subcellularLocation>
        <location evidence="1">Cell membrane</location>
        <topology evidence="1">Multi-pass membrane protein</topology>
    </subcellularLocation>
</comment>
<protein>
    <recommendedName>
        <fullName evidence="1">Probable beta-carotene 15,15'-dioxygenase</fullName>
        <ecNumber evidence="1">1.13.11.63</ecNumber>
    </recommendedName>
</protein>
<dbReference type="HAMAP" id="MF_02093">
    <property type="entry name" value="Beta_carotene_diox"/>
    <property type="match status" value="1"/>
</dbReference>
<feature type="binding site" evidence="1">
    <location>
        <position position="119"/>
    </location>
    <ligand>
        <name>Fe cation</name>
        <dbReference type="ChEBI" id="CHEBI:24875"/>
    </ligand>
</feature>
<keyword evidence="1" id="KW-0479">Metal-binding</keyword>
<accession>A0A4U0QRH1</accession>
<comment type="caution">
    <text evidence="3">The sequence shown here is derived from an EMBL/GenBank/DDBJ whole genome shotgun (WGS) entry which is preliminary data.</text>
</comment>
<organism evidence="3 4">
    <name type="scientific">Paracoccus hibiscisoli</name>
    <dbReference type="NCBI Taxonomy" id="2023261"/>
    <lineage>
        <taxon>Bacteria</taxon>
        <taxon>Pseudomonadati</taxon>
        <taxon>Pseudomonadota</taxon>
        <taxon>Alphaproteobacteria</taxon>
        <taxon>Rhodobacterales</taxon>
        <taxon>Paracoccaceae</taxon>
        <taxon>Paracoccus</taxon>
    </lineage>
</organism>
<keyword evidence="1" id="KW-0560">Oxidoreductase</keyword>
<feature type="transmembrane region" description="Helical" evidence="1">
    <location>
        <begin position="47"/>
        <end position="67"/>
    </location>
</feature>
<dbReference type="OrthoDB" id="7470281at2"/>
<evidence type="ECO:0000256" key="2">
    <source>
        <dbReference type="SAM" id="MobiDB-lite"/>
    </source>
</evidence>
<evidence type="ECO:0000256" key="1">
    <source>
        <dbReference type="HAMAP-Rule" id="MF_02093"/>
    </source>
</evidence>
<feature type="transmembrane region" description="Helical" evidence="1">
    <location>
        <begin position="197"/>
        <end position="224"/>
    </location>
</feature>
<dbReference type="AlphaFoldDB" id="A0A4U0QRH1"/>
<keyword evidence="1" id="KW-0812">Transmembrane</keyword>
<comment type="cofactor">
    <cofactor evidence="1">
        <name>Fe(2+)</name>
        <dbReference type="ChEBI" id="CHEBI:29033"/>
    </cofactor>
</comment>
<reference evidence="3 4" key="1">
    <citation type="submission" date="2019-04" db="EMBL/GenBank/DDBJ databases">
        <authorList>
            <person name="Li J."/>
        </authorList>
    </citation>
    <scope>NUCLEOTIDE SEQUENCE [LARGE SCALE GENOMIC DNA]</scope>
    <source>
        <strain evidence="3 4">CCTCC AB2016182</strain>
    </source>
</reference>
<comment type="function">
    <text evidence="1">Catalyzes the cleavage of beta-carotene at its central double bond (15,15') to yield two molecules of all-trans-retinal.</text>
</comment>
<sequence>MTRPSGTGASRIDLPGAHPGGAALTVFWTAIPLLMAARALGLDLEGQLGTLAATAIVLGGGLPHGAYDISLLGRVSRGRRVRLVAATAIYIAIVVAMVLAWRLWPGATLVFFLIAAAYHFGEDWEGIDDPLLRLICGASVAAAPALAHPDQVAAIFSDMTAGQGGTAVATGLFLVAPVVLVVTAVCCLIVWQQGGRMTALAMAGALGALLLFPPVIGFALYFVCLHSPRHLASAQLRLGDLPWRWRAAMAIALPVAAAALWLAATRVTGGAITPDVTAQAFQLLAALTIPHLVVSSYLERQGFGPAAREAPREPAVVTDMSPAGQGTVTQDR</sequence>
<dbReference type="EMBL" id="SUNH01000011">
    <property type="protein sequence ID" value="TJZ84603.1"/>
    <property type="molecule type" value="Genomic_DNA"/>
</dbReference>
<keyword evidence="1" id="KW-1003">Cell membrane</keyword>
<feature type="binding site" evidence="1">
    <location>
        <position position="230"/>
    </location>
    <ligand>
        <name>Fe cation</name>
        <dbReference type="ChEBI" id="CHEBI:24875"/>
    </ligand>
</feature>
<dbReference type="InterPro" id="IPR022270">
    <property type="entry name" value="Blh_diox"/>
</dbReference>
<feature type="binding site" evidence="1">
    <location>
        <position position="226"/>
    </location>
    <ligand>
        <name>Fe cation</name>
        <dbReference type="ChEBI" id="CHEBI:24875"/>
    </ligand>
</feature>
<dbReference type="GO" id="GO:0016121">
    <property type="term" value="P:carotene catabolic process"/>
    <property type="evidence" value="ECO:0007669"/>
    <property type="project" value="UniProtKB-UniRule"/>
</dbReference>
<comment type="similarity">
    <text evidence="1">Belongs to the Brp/Blh beta-carotene diooxygenase family.</text>
</comment>
<proteinExistence type="inferred from homology"/>
<feature type="transmembrane region" description="Helical" evidence="1">
    <location>
        <begin position="245"/>
        <end position="264"/>
    </location>
</feature>
<keyword evidence="1" id="KW-0223">Dioxygenase</keyword>
<comment type="caution">
    <text evidence="1">Lacks conserved residue(s) required for the propagation of feature annotation.</text>
</comment>
<keyword evidence="1" id="KW-0472">Membrane</keyword>
<keyword evidence="1" id="KW-0408">Iron</keyword>
<feature type="binding site" evidence="1">
    <location>
        <position position="64"/>
    </location>
    <ligand>
        <name>Fe cation</name>
        <dbReference type="ChEBI" id="CHEBI:24875"/>
    </ligand>
</feature>
<dbReference type="RefSeq" id="WP_136856451.1">
    <property type="nucleotide sequence ID" value="NZ_SUNH01000011.1"/>
</dbReference>
<dbReference type="GO" id="GO:0010436">
    <property type="term" value="F:carotenoid dioxygenase activity"/>
    <property type="evidence" value="ECO:0007669"/>
    <property type="project" value="UniProtKB-UniRule"/>
</dbReference>
<evidence type="ECO:0000313" key="4">
    <source>
        <dbReference type="Proteomes" id="UP000306223"/>
    </source>
</evidence>
<dbReference type="GO" id="GO:0003834">
    <property type="term" value="F:beta-carotene 15,15'-dioxygenase activity"/>
    <property type="evidence" value="ECO:0007669"/>
    <property type="project" value="UniProtKB-EC"/>
</dbReference>
<feature type="transmembrane region" description="Helical" evidence="1">
    <location>
        <begin position="88"/>
        <end position="118"/>
    </location>
</feature>
<dbReference type="NCBIfam" id="TIGR03753">
    <property type="entry name" value="blh_monoox"/>
    <property type="match status" value="1"/>
</dbReference>
<feature type="transmembrane region" description="Helical" evidence="1">
    <location>
        <begin position="168"/>
        <end position="191"/>
    </location>
</feature>
<comment type="catalytic activity">
    <reaction evidence="1">
        <text>all-trans-beta-carotene + O2 = 2 all-trans-retinal</text>
        <dbReference type="Rhea" id="RHEA:32887"/>
        <dbReference type="ChEBI" id="CHEBI:15379"/>
        <dbReference type="ChEBI" id="CHEBI:17579"/>
        <dbReference type="ChEBI" id="CHEBI:17898"/>
        <dbReference type="EC" id="1.13.11.63"/>
    </reaction>
</comment>
<name>A0A4U0QRH1_9RHOB</name>